<sequence>MNLAVKPYIPNPLRCFKCQRFGHSKLACRGTLACARCGEKNHDSLQCTAQEKCANCKGNHTSYSRSCPSWQFEKEVISVKIKQQISYPEARKIVKAQTPTGGTSYSSAIKQSVIAKVRQINPTDTMNDSTTSEETLKTFKNMHLVSDIPSSSTIQTEQPDSNTTPDLISDSQDTPDFKTVEKKDLKNHLKLQLKTKVN</sequence>
<dbReference type="SUPFAM" id="SSF57756">
    <property type="entry name" value="Retrovirus zinc finger-like domains"/>
    <property type="match status" value="1"/>
</dbReference>
<protein>
    <recommendedName>
        <fullName evidence="4">CCHC-type domain-containing protein</fullName>
    </recommendedName>
</protein>
<reference evidence="2 3" key="1">
    <citation type="journal article" date="2019" name="Sci. Rep.">
        <title>Orb-weaving spider Araneus ventricosus genome elucidates the spidroin gene catalogue.</title>
        <authorList>
            <person name="Kono N."/>
            <person name="Nakamura H."/>
            <person name="Ohtoshi R."/>
            <person name="Moran D.A.P."/>
            <person name="Shinohara A."/>
            <person name="Yoshida Y."/>
            <person name="Fujiwara M."/>
            <person name="Mori M."/>
            <person name="Tomita M."/>
            <person name="Arakawa K."/>
        </authorList>
    </citation>
    <scope>NUCLEOTIDE SEQUENCE [LARGE SCALE GENOMIC DNA]</scope>
</reference>
<gene>
    <name evidence="2" type="ORF">AVEN_122270_1</name>
</gene>
<dbReference type="AlphaFoldDB" id="A0A4Y2W2K4"/>
<evidence type="ECO:0000313" key="3">
    <source>
        <dbReference type="Proteomes" id="UP000499080"/>
    </source>
</evidence>
<name>A0A4Y2W2K4_ARAVE</name>
<evidence type="ECO:0008006" key="4">
    <source>
        <dbReference type="Google" id="ProtNLM"/>
    </source>
</evidence>
<accession>A0A4Y2W2K4</accession>
<organism evidence="2 3">
    <name type="scientific">Araneus ventricosus</name>
    <name type="common">Orbweaver spider</name>
    <name type="synonym">Epeira ventricosa</name>
    <dbReference type="NCBI Taxonomy" id="182803"/>
    <lineage>
        <taxon>Eukaryota</taxon>
        <taxon>Metazoa</taxon>
        <taxon>Ecdysozoa</taxon>
        <taxon>Arthropoda</taxon>
        <taxon>Chelicerata</taxon>
        <taxon>Arachnida</taxon>
        <taxon>Araneae</taxon>
        <taxon>Araneomorphae</taxon>
        <taxon>Entelegynae</taxon>
        <taxon>Araneoidea</taxon>
        <taxon>Araneidae</taxon>
        <taxon>Araneus</taxon>
    </lineage>
</organism>
<evidence type="ECO:0000313" key="2">
    <source>
        <dbReference type="EMBL" id="GBO30744.1"/>
    </source>
</evidence>
<dbReference type="OrthoDB" id="7700262at2759"/>
<dbReference type="EMBL" id="BGPR01053942">
    <property type="protein sequence ID" value="GBO30744.1"/>
    <property type="molecule type" value="Genomic_DNA"/>
</dbReference>
<evidence type="ECO:0000256" key="1">
    <source>
        <dbReference type="SAM" id="MobiDB-lite"/>
    </source>
</evidence>
<dbReference type="GO" id="GO:0008270">
    <property type="term" value="F:zinc ion binding"/>
    <property type="evidence" value="ECO:0007669"/>
    <property type="project" value="InterPro"/>
</dbReference>
<dbReference type="GO" id="GO:0003676">
    <property type="term" value="F:nucleic acid binding"/>
    <property type="evidence" value="ECO:0007669"/>
    <property type="project" value="InterPro"/>
</dbReference>
<comment type="caution">
    <text evidence="2">The sequence shown here is derived from an EMBL/GenBank/DDBJ whole genome shotgun (WGS) entry which is preliminary data.</text>
</comment>
<dbReference type="Proteomes" id="UP000499080">
    <property type="component" value="Unassembled WGS sequence"/>
</dbReference>
<dbReference type="InterPro" id="IPR036875">
    <property type="entry name" value="Znf_CCHC_sf"/>
</dbReference>
<proteinExistence type="predicted"/>
<feature type="compositionally biased region" description="Polar residues" evidence="1">
    <location>
        <begin position="150"/>
        <end position="174"/>
    </location>
</feature>
<keyword evidence="3" id="KW-1185">Reference proteome</keyword>
<feature type="region of interest" description="Disordered" evidence="1">
    <location>
        <begin position="150"/>
        <end position="176"/>
    </location>
</feature>